<organism evidence="1 2">
    <name type="scientific">Actinobacillus delphinicola</name>
    <dbReference type="NCBI Taxonomy" id="51161"/>
    <lineage>
        <taxon>Bacteria</taxon>
        <taxon>Pseudomonadati</taxon>
        <taxon>Pseudomonadota</taxon>
        <taxon>Gammaproteobacteria</taxon>
        <taxon>Pasteurellales</taxon>
        <taxon>Pasteurellaceae</taxon>
        <taxon>Actinobacillus</taxon>
    </lineage>
</organism>
<dbReference type="EMBL" id="LR134510">
    <property type="protein sequence ID" value="VEJ09721.1"/>
    <property type="molecule type" value="Genomic_DNA"/>
</dbReference>
<reference evidence="1 2" key="1">
    <citation type="submission" date="2018-12" db="EMBL/GenBank/DDBJ databases">
        <authorList>
            <consortium name="Pathogen Informatics"/>
        </authorList>
    </citation>
    <scope>NUCLEOTIDE SEQUENCE [LARGE SCALE GENOMIC DNA]</scope>
    <source>
        <strain evidence="1 2">NCTC12871</strain>
    </source>
</reference>
<dbReference type="RefSeq" id="WP_126599880.1">
    <property type="nucleotide sequence ID" value="NZ_LR134510.1"/>
</dbReference>
<dbReference type="KEGG" id="adp:NCTC12871_01204"/>
<dbReference type="AlphaFoldDB" id="A0A448TUW9"/>
<dbReference type="Proteomes" id="UP000279799">
    <property type="component" value="Chromosome"/>
</dbReference>
<protein>
    <submittedName>
        <fullName evidence="1">Uncharacterized protein</fullName>
    </submittedName>
</protein>
<gene>
    <name evidence="1" type="ORF">NCTC12871_01204</name>
</gene>
<keyword evidence="2" id="KW-1185">Reference proteome</keyword>
<name>A0A448TUW9_9PAST</name>
<evidence type="ECO:0000313" key="1">
    <source>
        <dbReference type="EMBL" id="VEJ09721.1"/>
    </source>
</evidence>
<sequence>MNLVKSSNLNHVCRELQLNIDGLSERVIVNIVFPDAPLPNLIETDHAPLQGDELYAFVGRKPAFLQMLAQQLLDNLQASLPAELQDLVTIQARDELKSPIVPVKVVHGLQAIADVDQSSL</sequence>
<evidence type="ECO:0000313" key="2">
    <source>
        <dbReference type="Proteomes" id="UP000279799"/>
    </source>
</evidence>
<proteinExistence type="predicted"/>
<accession>A0A448TUW9</accession>